<sequence length="131" mass="13765">MFVGVLRLRLDIVGARSLKDKRSVVRSLKERAQSRMRVSIAEVGVLDDPRRATLGVAVVSNSAAMCDRVLADVAAMAGSLPHAVLTDRATEIVPFGEGGAGVQGGIEQALDGGDEDLGAASDRFEDAEDDE</sequence>
<protein>
    <recommendedName>
        <fullName evidence="4">YlxP-like protein</fullName>
    </recommendedName>
</protein>
<evidence type="ECO:0000313" key="3">
    <source>
        <dbReference type="Proteomes" id="UP000075420"/>
    </source>
</evidence>
<proteinExistence type="predicted"/>
<feature type="region of interest" description="Disordered" evidence="1">
    <location>
        <begin position="104"/>
        <end position="131"/>
    </location>
</feature>
<evidence type="ECO:0000313" key="2">
    <source>
        <dbReference type="EMBL" id="KYF52810.1"/>
    </source>
</evidence>
<dbReference type="SUPFAM" id="SSF103007">
    <property type="entry name" value="Hypothetical protein TT1725"/>
    <property type="match status" value="1"/>
</dbReference>
<dbReference type="PANTHER" id="PTHR36441:SF1">
    <property type="entry name" value="DUF503 DOMAIN-CONTAINING PROTEIN"/>
    <property type="match status" value="1"/>
</dbReference>
<dbReference type="Pfam" id="PF04456">
    <property type="entry name" value="DUF503"/>
    <property type="match status" value="1"/>
</dbReference>
<comment type="caution">
    <text evidence="2">The sequence shown here is derived from an EMBL/GenBank/DDBJ whole genome shotgun (WGS) entry which is preliminary data.</text>
</comment>
<dbReference type="InterPro" id="IPR036746">
    <property type="entry name" value="TT1725-like_sf"/>
</dbReference>
<evidence type="ECO:0008006" key="4">
    <source>
        <dbReference type="Google" id="ProtNLM"/>
    </source>
</evidence>
<accession>A0A150PAY7</accession>
<evidence type="ECO:0000256" key="1">
    <source>
        <dbReference type="SAM" id="MobiDB-lite"/>
    </source>
</evidence>
<reference evidence="2 3" key="1">
    <citation type="submission" date="2014-02" db="EMBL/GenBank/DDBJ databases">
        <title>The small core and large imbalanced accessory genome model reveals a collaborative survival strategy of Sorangium cellulosum strains in nature.</title>
        <authorList>
            <person name="Han K."/>
            <person name="Peng R."/>
            <person name="Blom J."/>
            <person name="Li Y.-Z."/>
        </authorList>
    </citation>
    <scope>NUCLEOTIDE SEQUENCE [LARGE SCALE GENOMIC DNA]</scope>
    <source>
        <strain evidence="2 3">So0157-25</strain>
    </source>
</reference>
<dbReference type="PANTHER" id="PTHR36441">
    <property type="entry name" value="HYPOTHETICAL CYTOSOLIC PROTEIN"/>
    <property type="match status" value="1"/>
</dbReference>
<name>A0A150PAY7_SORCE</name>
<dbReference type="EMBL" id="JELY01002361">
    <property type="protein sequence ID" value="KYF52810.1"/>
    <property type="molecule type" value="Genomic_DNA"/>
</dbReference>
<dbReference type="Gene3D" id="3.30.70.1120">
    <property type="entry name" value="TT1725-like"/>
    <property type="match status" value="1"/>
</dbReference>
<dbReference type="Proteomes" id="UP000075420">
    <property type="component" value="Unassembled WGS sequence"/>
</dbReference>
<gene>
    <name evidence="2" type="ORF">BE08_22795</name>
</gene>
<organism evidence="2 3">
    <name type="scientific">Sorangium cellulosum</name>
    <name type="common">Polyangium cellulosum</name>
    <dbReference type="NCBI Taxonomy" id="56"/>
    <lineage>
        <taxon>Bacteria</taxon>
        <taxon>Pseudomonadati</taxon>
        <taxon>Myxococcota</taxon>
        <taxon>Polyangia</taxon>
        <taxon>Polyangiales</taxon>
        <taxon>Polyangiaceae</taxon>
        <taxon>Sorangium</taxon>
    </lineage>
</organism>
<dbReference type="InterPro" id="IPR007546">
    <property type="entry name" value="DUF503"/>
</dbReference>
<dbReference type="AlphaFoldDB" id="A0A150PAY7"/>